<dbReference type="InterPro" id="IPR038418">
    <property type="entry name" value="6-PTP_synth/QueD_sf"/>
</dbReference>
<evidence type="ECO:0000256" key="9">
    <source>
        <dbReference type="ARBA" id="ARBA00023239"/>
    </source>
</evidence>
<dbReference type="SUPFAM" id="SSF55620">
    <property type="entry name" value="Tetrahydrobiopterin biosynthesis enzymes-like"/>
    <property type="match status" value="1"/>
</dbReference>
<sequence>MYSVSVRDHIMIAHSFVGAIFGPAQALHGATFVVDAEFRRRQLSPEGLVVDIGAASALLKQVLAPLNYQNLDEMPEYRGRNTTTEYLAGDIHRKIAAGIRAGALGADGPALDGLRVVLSESHTAWGSYEAPLNVEAAR</sequence>
<evidence type="ECO:0000256" key="5">
    <source>
        <dbReference type="ARBA" id="ARBA00012982"/>
    </source>
</evidence>
<evidence type="ECO:0000256" key="1">
    <source>
        <dbReference type="ARBA" id="ARBA00001947"/>
    </source>
</evidence>
<comment type="function">
    <text evidence="2">Catalyzes the conversion of 7,8-dihydroneopterin triphosphate (H2NTP) to 6-carboxy-5,6,7,8-tetrahydropterin (CPH4) and acetaldehyde.</text>
</comment>
<keyword evidence="8" id="KW-0862">Zinc</keyword>
<comment type="similarity">
    <text evidence="4">Belongs to the PTPS family. QueD subfamily.</text>
</comment>
<dbReference type="EMBL" id="CP025611">
    <property type="protein sequence ID" value="AUN30819.1"/>
    <property type="molecule type" value="Genomic_DNA"/>
</dbReference>
<dbReference type="Proteomes" id="UP000234752">
    <property type="component" value="Chromosome eg_1"/>
</dbReference>
<proteinExistence type="inferred from homology"/>
<dbReference type="Pfam" id="PF01242">
    <property type="entry name" value="PTPS"/>
    <property type="match status" value="1"/>
</dbReference>
<keyword evidence="13" id="KW-1185">Reference proteome</keyword>
<gene>
    <name evidence="12" type="ORF">C0V82_11660</name>
</gene>
<dbReference type="PANTHER" id="PTHR12589">
    <property type="entry name" value="PYRUVOYL TETRAHYDROBIOPTERIN SYNTHASE"/>
    <property type="match status" value="1"/>
</dbReference>
<evidence type="ECO:0000256" key="8">
    <source>
        <dbReference type="ARBA" id="ARBA00022833"/>
    </source>
</evidence>
<keyword evidence="9" id="KW-0456">Lyase</keyword>
<dbReference type="GO" id="GO:0070497">
    <property type="term" value="F:6-carboxytetrahydropterin synthase activity"/>
    <property type="evidence" value="ECO:0007669"/>
    <property type="project" value="UniProtKB-EC"/>
</dbReference>
<evidence type="ECO:0000256" key="3">
    <source>
        <dbReference type="ARBA" id="ARBA00005061"/>
    </source>
</evidence>
<reference evidence="12 13" key="1">
    <citation type="submission" date="2017-12" db="EMBL/GenBank/DDBJ databases">
        <title>Genomes of bacteria within cyanobacterial aggregates.</title>
        <authorList>
            <person name="Cai H."/>
        </authorList>
    </citation>
    <scope>NUCLEOTIDE SEQUENCE [LARGE SCALE GENOMIC DNA]</scope>
    <source>
        <strain evidence="12 13">TH16</strain>
    </source>
</reference>
<keyword evidence="7" id="KW-0479">Metal-binding</keyword>
<dbReference type="GO" id="GO:0046872">
    <property type="term" value="F:metal ion binding"/>
    <property type="evidence" value="ECO:0007669"/>
    <property type="project" value="UniProtKB-KW"/>
</dbReference>
<comment type="cofactor">
    <cofactor evidence="1">
        <name>Zn(2+)</name>
        <dbReference type="ChEBI" id="CHEBI:29105"/>
    </cofactor>
</comment>
<dbReference type="OrthoDB" id="9787853at2"/>
<organism evidence="12 13">
    <name type="scientific">Niveispirillum cyanobacteriorum</name>
    <dbReference type="NCBI Taxonomy" id="1612173"/>
    <lineage>
        <taxon>Bacteria</taxon>
        <taxon>Pseudomonadati</taxon>
        <taxon>Pseudomonadota</taxon>
        <taxon>Alphaproteobacteria</taxon>
        <taxon>Rhodospirillales</taxon>
        <taxon>Azospirillaceae</taxon>
        <taxon>Niveispirillum</taxon>
    </lineage>
</organism>
<evidence type="ECO:0000256" key="11">
    <source>
        <dbReference type="ARBA" id="ARBA00048807"/>
    </source>
</evidence>
<comment type="pathway">
    <text evidence="3">Purine metabolism; 7-cyano-7-deazaguanine biosynthesis.</text>
</comment>
<dbReference type="EC" id="4.1.2.50" evidence="5"/>
<dbReference type="PANTHER" id="PTHR12589:SF7">
    <property type="entry name" value="6-PYRUVOYL TETRAHYDROBIOPTERIN SYNTHASE"/>
    <property type="match status" value="1"/>
</dbReference>
<protein>
    <recommendedName>
        <fullName evidence="6">6-carboxy-5,6,7,8-tetrahydropterin synthase</fullName>
        <ecNumber evidence="5">4.1.2.50</ecNumber>
    </recommendedName>
    <alternativeName>
        <fullName evidence="10">Queuosine biosynthesis protein QueD</fullName>
    </alternativeName>
</protein>
<evidence type="ECO:0000256" key="2">
    <source>
        <dbReference type="ARBA" id="ARBA00002285"/>
    </source>
</evidence>
<evidence type="ECO:0000256" key="4">
    <source>
        <dbReference type="ARBA" id="ARBA00008900"/>
    </source>
</evidence>
<evidence type="ECO:0000256" key="6">
    <source>
        <dbReference type="ARBA" id="ARBA00018141"/>
    </source>
</evidence>
<dbReference type="Gene3D" id="3.30.479.10">
    <property type="entry name" value="6-pyruvoyl tetrahydropterin synthase/QueD"/>
    <property type="match status" value="1"/>
</dbReference>
<evidence type="ECO:0000256" key="7">
    <source>
        <dbReference type="ARBA" id="ARBA00022723"/>
    </source>
</evidence>
<comment type="catalytic activity">
    <reaction evidence="11">
        <text>7,8-dihydroneopterin 3'-triphosphate + H2O = 6-carboxy-5,6,7,8-tetrahydropterin + triphosphate + acetaldehyde + 2 H(+)</text>
        <dbReference type="Rhea" id="RHEA:27966"/>
        <dbReference type="ChEBI" id="CHEBI:15343"/>
        <dbReference type="ChEBI" id="CHEBI:15377"/>
        <dbReference type="ChEBI" id="CHEBI:15378"/>
        <dbReference type="ChEBI" id="CHEBI:18036"/>
        <dbReference type="ChEBI" id="CHEBI:58462"/>
        <dbReference type="ChEBI" id="CHEBI:61032"/>
        <dbReference type="EC" id="4.1.2.50"/>
    </reaction>
</comment>
<evidence type="ECO:0000256" key="10">
    <source>
        <dbReference type="ARBA" id="ARBA00031449"/>
    </source>
</evidence>
<dbReference type="UniPathway" id="UPA00391"/>
<dbReference type="RefSeq" id="WP_102112490.1">
    <property type="nucleotide sequence ID" value="NZ_BMGN01000008.1"/>
</dbReference>
<evidence type="ECO:0000313" key="12">
    <source>
        <dbReference type="EMBL" id="AUN30819.1"/>
    </source>
</evidence>
<accession>A0A2K9NCK5</accession>
<dbReference type="InterPro" id="IPR007115">
    <property type="entry name" value="6-PTP_synth/QueD"/>
</dbReference>
<name>A0A2K9NCK5_9PROT</name>
<evidence type="ECO:0000313" key="13">
    <source>
        <dbReference type="Proteomes" id="UP000234752"/>
    </source>
</evidence>
<dbReference type="KEGG" id="ncb:C0V82_11660"/>
<dbReference type="AlphaFoldDB" id="A0A2K9NCK5"/>